<feature type="compositionally biased region" description="Acidic residues" evidence="1">
    <location>
        <begin position="14"/>
        <end position="24"/>
    </location>
</feature>
<feature type="compositionally biased region" description="Basic and acidic residues" evidence="1">
    <location>
        <begin position="294"/>
        <end position="308"/>
    </location>
</feature>
<comment type="caution">
    <text evidence="3">The sequence shown here is derived from an EMBL/GenBank/DDBJ whole genome shotgun (WGS) entry which is preliminary data.</text>
</comment>
<dbReference type="Proteomes" id="UP001558713">
    <property type="component" value="Unassembled WGS sequence"/>
</dbReference>
<keyword evidence="2" id="KW-1133">Transmembrane helix</keyword>
<evidence type="ECO:0000313" key="4">
    <source>
        <dbReference type="Proteomes" id="UP001558713"/>
    </source>
</evidence>
<feature type="region of interest" description="Disordered" evidence="1">
    <location>
        <begin position="128"/>
        <end position="150"/>
    </location>
</feature>
<organism evidence="3 4">
    <name type="scientific">Cardamine amara subsp. amara</name>
    <dbReference type="NCBI Taxonomy" id="228776"/>
    <lineage>
        <taxon>Eukaryota</taxon>
        <taxon>Viridiplantae</taxon>
        <taxon>Streptophyta</taxon>
        <taxon>Embryophyta</taxon>
        <taxon>Tracheophyta</taxon>
        <taxon>Spermatophyta</taxon>
        <taxon>Magnoliopsida</taxon>
        <taxon>eudicotyledons</taxon>
        <taxon>Gunneridae</taxon>
        <taxon>Pentapetalae</taxon>
        <taxon>rosids</taxon>
        <taxon>malvids</taxon>
        <taxon>Brassicales</taxon>
        <taxon>Brassicaceae</taxon>
        <taxon>Cardamineae</taxon>
        <taxon>Cardamine</taxon>
    </lineage>
</organism>
<feature type="transmembrane region" description="Helical" evidence="2">
    <location>
        <begin position="573"/>
        <end position="594"/>
    </location>
</feature>
<dbReference type="PANTHER" id="PTHR38937">
    <property type="entry name" value="MEMBRANE PROTEIN OF ER BODY-LIKE PROTEIN"/>
    <property type="match status" value="1"/>
</dbReference>
<dbReference type="EMBL" id="JBANAX010000566">
    <property type="protein sequence ID" value="KAL1203111.1"/>
    <property type="molecule type" value="Genomic_DNA"/>
</dbReference>
<keyword evidence="2" id="KW-0812">Transmembrane</keyword>
<feature type="transmembrane region" description="Helical" evidence="2">
    <location>
        <begin position="220"/>
        <end position="243"/>
    </location>
</feature>
<feature type="transmembrane region" description="Helical" evidence="2">
    <location>
        <begin position="542"/>
        <end position="561"/>
    </location>
</feature>
<feature type="compositionally biased region" description="Polar residues" evidence="1">
    <location>
        <begin position="53"/>
        <end position="69"/>
    </location>
</feature>
<protein>
    <submittedName>
        <fullName evidence="3">Membrane protein of ER body 1</fullName>
    </submittedName>
</protein>
<sequence>MEPTTNPTPIPSSDGDDVLTDELIELAKDSPHDSDEEDGVDFSKEQGPESNEAIDTQNDSRSVDNNQYSETEDVANAKESQTEPDSPDDDVEIVIKSQHKYYFYCPCCGEDITKTVKLVKITDIQPTKNHDTEPEAIHTEDDAKSKDKKTKGTTWLPDFLQPMFPFVYGHNENKETPGNKEVDSKLPGTYDDLGINDEEPSIDVSNEKDRPSFPKWYLDVFAWLFLCIFIAISVLSTSPPSFIQPHLQLPSMPSLPLPSMSSLPLPSASVLLLLPTIAVLLLAIMEMRSRYSPRYHEEKGEKRVDSKSTDTISEEENLKTQYQDDQAADPDQDFDKKTDKQKNHLTPIYPDHYFDKKTDDQKDHLTPIDHHQDFDNKKDNQKNHLTPMLPREQPSKHIVNKEIHENAEMGTPANIEAETVLQPNTEPELPNSVEPRKGGSKLEILKSVVYGGLTESITSLCTVTSAAASGASTLNILALGVANLSSGLLLTVHSLQELINEKPKIRINTDDQKHSEAADEEEVEDRYEEVLGRRENSRLHRVIAITSFVIFGLIPPLVYGFSFQRRIEKKQEYKVLAVYAVSLLCVVLLSIAKAYVSKRPEYLKTLFRYTTMATTASGFSQFVGYLVSKWLEKSGFYDDSPQSPPL</sequence>
<gene>
    <name evidence="3" type="ORF">V5N11_015352</name>
</gene>
<keyword evidence="2" id="KW-0472">Membrane</keyword>
<feature type="compositionally biased region" description="Pro residues" evidence="1">
    <location>
        <begin position="1"/>
        <end position="10"/>
    </location>
</feature>
<feature type="transmembrane region" description="Helical" evidence="2">
    <location>
        <begin position="606"/>
        <end position="627"/>
    </location>
</feature>
<proteinExistence type="predicted"/>
<feature type="region of interest" description="Disordered" evidence="1">
    <location>
        <begin position="1"/>
        <end position="90"/>
    </location>
</feature>
<reference evidence="3 4" key="1">
    <citation type="submission" date="2024-04" db="EMBL/GenBank/DDBJ databases">
        <title>Genome assembly C_amara_ONT_v2.</title>
        <authorList>
            <person name="Yant L."/>
            <person name="Moore C."/>
            <person name="Slenker M."/>
        </authorList>
    </citation>
    <scope>NUCLEOTIDE SEQUENCE [LARGE SCALE GENOMIC DNA]</scope>
    <source>
        <tissue evidence="3">Leaf</tissue>
    </source>
</reference>
<accession>A0ABD1A8G6</accession>
<dbReference type="InterPro" id="IPR052843">
    <property type="entry name" value="ER_body_metal_sequester"/>
</dbReference>
<evidence type="ECO:0000256" key="2">
    <source>
        <dbReference type="SAM" id="Phobius"/>
    </source>
</evidence>
<feature type="compositionally biased region" description="Basic and acidic residues" evidence="1">
    <location>
        <begin position="352"/>
        <end position="382"/>
    </location>
</feature>
<keyword evidence="4" id="KW-1185">Reference proteome</keyword>
<feature type="compositionally biased region" description="Basic and acidic residues" evidence="1">
    <location>
        <begin position="333"/>
        <end position="342"/>
    </location>
</feature>
<feature type="transmembrane region" description="Helical" evidence="2">
    <location>
        <begin position="263"/>
        <end position="284"/>
    </location>
</feature>
<dbReference type="PANTHER" id="PTHR38937:SF2">
    <property type="entry name" value="MEMBRANE PROTEIN OF ER BODY-LIKE PROTEIN ISOFORM X1"/>
    <property type="match status" value="1"/>
</dbReference>
<feature type="region of interest" description="Disordered" evidence="1">
    <location>
        <begin position="294"/>
        <end position="392"/>
    </location>
</feature>
<evidence type="ECO:0000313" key="3">
    <source>
        <dbReference type="EMBL" id="KAL1203111.1"/>
    </source>
</evidence>
<evidence type="ECO:0000256" key="1">
    <source>
        <dbReference type="SAM" id="MobiDB-lite"/>
    </source>
</evidence>
<dbReference type="AlphaFoldDB" id="A0ABD1A8G6"/>
<feature type="compositionally biased region" description="Basic and acidic residues" evidence="1">
    <location>
        <begin position="128"/>
        <end position="145"/>
    </location>
</feature>
<name>A0ABD1A8G6_CARAN</name>